<dbReference type="Proteomes" id="UP000504756">
    <property type="component" value="Unassembled WGS sequence"/>
</dbReference>
<comment type="caution">
    <text evidence="3">The sequence shown here is derived from an EMBL/GenBank/DDBJ whole genome shotgun (WGS) entry which is preliminary data.</text>
</comment>
<reference evidence="3 4" key="1">
    <citation type="submission" date="2020-06" db="EMBL/GenBank/DDBJ databases">
        <title>Draft genome sequence of Lactic acid bacteria from Okinawan-style tofu.</title>
        <authorList>
            <person name="Takara I."/>
            <person name="Ikematsu S."/>
        </authorList>
    </citation>
    <scope>NUCLEOTIDE SEQUENCE [LARGE SCALE GENOMIC DNA]</scope>
    <source>
        <strain evidence="4">lg38</strain>
    </source>
</reference>
<protein>
    <submittedName>
        <fullName evidence="3">Terminase large subunit</fullName>
    </submittedName>
</protein>
<dbReference type="InterPro" id="IPR006437">
    <property type="entry name" value="Phage_terminase_lsu"/>
</dbReference>
<dbReference type="InterPro" id="IPR052380">
    <property type="entry name" value="Viral_DNA_packaging_terminase"/>
</dbReference>
<dbReference type="InterPro" id="IPR035413">
    <property type="entry name" value="Terminase_L_C"/>
</dbReference>
<dbReference type="NCBIfam" id="TIGR01547">
    <property type="entry name" value="phage_term_2"/>
    <property type="match status" value="1"/>
</dbReference>
<dbReference type="Pfam" id="PF04466">
    <property type="entry name" value="Terminase_3"/>
    <property type="match status" value="1"/>
</dbReference>
<proteinExistence type="predicted"/>
<feature type="domain" description="Phage terminase large subunit C-terminal" evidence="2">
    <location>
        <begin position="266"/>
        <end position="408"/>
    </location>
</feature>
<dbReference type="PANTHER" id="PTHR39184">
    <property type="match status" value="1"/>
</dbReference>
<organism evidence="3 4">
    <name type="scientific">Lactococcus garvieae</name>
    <dbReference type="NCBI Taxonomy" id="1363"/>
    <lineage>
        <taxon>Bacteria</taxon>
        <taxon>Bacillati</taxon>
        <taxon>Bacillota</taxon>
        <taxon>Bacilli</taxon>
        <taxon>Lactobacillales</taxon>
        <taxon>Streptococcaceae</taxon>
        <taxon>Lactococcus</taxon>
    </lineage>
</organism>
<evidence type="ECO:0000259" key="1">
    <source>
        <dbReference type="Pfam" id="PF04466"/>
    </source>
</evidence>
<evidence type="ECO:0000313" key="3">
    <source>
        <dbReference type="EMBL" id="GFO52848.1"/>
    </source>
</evidence>
<dbReference type="Pfam" id="PF17288">
    <property type="entry name" value="Terminase_3C"/>
    <property type="match status" value="1"/>
</dbReference>
<name>A0A6L2ZYE2_9LACT</name>
<dbReference type="RefSeq" id="WP_176490776.1">
    <property type="nucleotide sequence ID" value="NZ_BLXU01000018.1"/>
</dbReference>
<feature type="domain" description="Phage terminase large subunit N-terminal" evidence="1">
    <location>
        <begin position="30"/>
        <end position="232"/>
    </location>
</feature>
<evidence type="ECO:0000259" key="2">
    <source>
        <dbReference type="Pfam" id="PF17288"/>
    </source>
</evidence>
<dbReference type="PANTHER" id="PTHR39184:SF1">
    <property type="entry name" value="PBSX PHAGE TERMINASE LARGE SUBUNIT"/>
    <property type="match status" value="1"/>
</dbReference>
<dbReference type="InterPro" id="IPR027417">
    <property type="entry name" value="P-loop_NTPase"/>
</dbReference>
<accession>A0A6L2ZYE2</accession>
<evidence type="ECO:0000313" key="4">
    <source>
        <dbReference type="Proteomes" id="UP000504756"/>
    </source>
</evidence>
<dbReference type="AlphaFoldDB" id="A0A6L2ZYE2"/>
<sequence length="421" mass="48109">MSNEVEVNYNDLIAPPFRPISQDILADGHKHYWLNGGRGSTKSSFVSLEVVSGMMDNRDYNAVVIRKTENGIGDTVFAQYLWAIDALGVGHLWKETKSPYKLTYLPLGNSIVFKGLDKPRKLKSTKFRHGYAKYIHFEEVDELRSMAEIRNVNQSLARGGANQMFFYTYNPPKSITNWVNGHVQTQVGRKNTLIHSSTYLDVPPEWLGDTFIEEAEYLKEVNQKVYEHEYLGIVTGTGAEVFPNVKARTITKEEYDSFDKIHRGLDFGFAADPLAYVATYYDKPRKRLFFLDEIYQTRLGNDEAVRKIKKLNPLNEPVFADSAEPRTIGEFKNMGLNIRPARKGRGSIEHGIKWLQDLSEIVIDPKRTPNVLREFSGYELEEDKWGNLKGSYPDKDNHSIDATRYALEQLSKPGGMSVFKE</sequence>
<gene>
    <name evidence="3" type="ORF">ikelab_21230</name>
</gene>
<dbReference type="InterPro" id="IPR035412">
    <property type="entry name" value="Terminase_L_N"/>
</dbReference>
<dbReference type="EMBL" id="BLXU01000018">
    <property type="protein sequence ID" value="GFO52848.1"/>
    <property type="molecule type" value="Genomic_DNA"/>
</dbReference>
<dbReference type="Gene3D" id="3.40.50.300">
    <property type="entry name" value="P-loop containing nucleotide triphosphate hydrolases"/>
    <property type="match status" value="1"/>
</dbReference>
<dbReference type="Gene3D" id="3.30.420.280">
    <property type="match status" value="1"/>
</dbReference>